<dbReference type="InterPro" id="IPR000421">
    <property type="entry name" value="FA58C"/>
</dbReference>
<dbReference type="PANTHER" id="PTHR46806">
    <property type="entry name" value="F5/8 TYPE C DOMAIN-CONTAINING PROTEIN"/>
    <property type="match status" value="1"/>
</dbReference>
<dbReference type="PROSITE" id="PS01286">
    <property type="entry name" value="FA58C_2"/>
    <property type="match status" value="1"/>
</dbReference>
<dbReference type="Pfam" id="PF00754">
    <property type="entry name" value="F5_F8_type_C"/>
    <property type="match status" value="1"/>
</dbReference>
<dbReference type="GO" id="GO:0030424">
    <property type="term" value="C:axon"/>
    <property type="evidence" value="ECO:0007669"/>
    <property type="project" value="TreeGrafter"/>
</dbReference>
<dbReference type="GO" id="GO:0001755">
    <property type="term" value="P:neural crest cell migration"/>
    <property type="evidence" value="ECO:0007669"/>
    <property type="project" value="TreeGrafter"/>
</dbReference>
<dbReference type="Gene3D" id="2.60.120.260">
    <property type="entry name" value="Galactose-binding domain-like"/>
    <property type="match status" value="1"/>
</dbReference>
<dbReference type="SMART" id="SM00231">
    <property type="entry name" value="FA58C"/>
    <property type="match status" value="1"/>
</dbReference>
<proteinExistence type="predicted"/>
<dbReference type="GO" id="GO:0048010">
    <property type="term" value="P:vascular endothelial growth factor receptor signaling pathway"/>
    <property type="evidence" value="ECO:0007669"/>
    <property type="project" value="TreeGrafter"/>
</dbReference>
<dbReference type="GO" id="GO:0030947">
    <property type="term" value="P:regulation of vascular endothelial growth factor receptor signaling pathway"/>
    <property type="evidence" value="ECO:0007669"/>
    <property type="project" value="TreeGrafter"/>
</dbReference>
<reference evidence="3 4" key="1">
    <citation type="journal article" date="2023" name="bioRxiv">
        <title>Conserved and derived expression patterns and positive selection on dental genes reveal complex evolutionary context of ever-growing rodent molars.</title>
        <authorList>
            <person name="Calamari Z.T."/>
            <person name="Song A."/>
            <person name="Cohen E."/>
            <person name="Akter M."/>
            <person name="Roy R.D."/>
            <person name="Hallikas O."/>
            <person name="Christensen M.M."/>
            <person name="Li P."/>
            <person name="Marangoni P."/>
            <person name="Jernvall J."/>
            <person name="Klein O.D."/>
        </authorList>
    </citation>
    <scope>NUCLEOTIDE SEQUENCE [LARGE SCALE GENOMIC DNA]</scope>
    <source>
        <strain evidence="3">V071</strain>
    </source>
</reference>
<protein>
    <recommendedName>
        <fullName evidence="2">F5/8 type C domain-containing protein</fullName>
    </recommendedName>
</protein>
<dbReference type="PROSITE" id="PS50022">
    <property type="entry name" value="FA58C_3"/>
    <property type="match status" value="1"/>
</dbReference>
<dbReference type="InterPro" id="IPR050633">
    <property type="entry name" value="Neuropilin_MCO_CoagFactor"/>
</dbReference>
<organism evidence="3 4">
    <name type="scientific">Myodes glareolus</name>
    <name type="common">Bank vole</name>
    <name type="synonym">Clethrionomys glareolus</name>
    <dbReference type="NCBI Taxonomy" id="447135"/>
    <lineage>
        <taxon>Eukaryota</taxon>
        <taxon>Metazoa</taxon>
        <taxon>Chordata</taxon>
        <taxon>Craniata</taxon>
        <taxon>Vertebrata</taxon>
        <taxon>Euteleostomi</taxon>
        <taxon>Mammalia</taxon>
        <taxon>Eutheria</taxon>
        <taxon>Euarchontoglires</taxon>
        <taxon>Glires</taxon>
        <taxon>Rodentia</taxon>
        <taxon>Myomorpha</taxon>
        <taxon>Muroidea</taxon>
        <taxon>Cricetidae</taxon>
        <taxon>Arvicolinae</taxon>
        <taxon>Myodes</taxon>
    </lineage>
</organism>
<dbReference type="SUPFAM" id="SSF49785">
    <property type="entry name" value="Galactose-binding domain-like"/>
    <property type="match status" value="1"/>
</dbReference>
<dbReference type="Proteomes" id="UP001488838">
    <property type="component" value="Unassembled WGS sequence"/>
</dbReference>
<comment type="caution">
    <text evidence="3">The sequence shown here is derived from an EMBL/GenBank/DDBJ whole genome shotgun (WGS) entry which is preliminary data.</text>
</comment>
<evidence type="ECO:0000313" key="3">
    <source>
        <dbReference type="EMBL" id="KAK7816141.1"/>
    </source>
</evidence>
<keyword evidence="1" id="KW-1015">Disulfide bond</keyword>
<dbReference type="GO" id="GO:0051491">
    <property type="term" value="P:positive regulation of filopodium assembly"/>
    <property type="evidence" value="ECO:0007669"/>
    <property type="project" value="TreeGrafter"/>
</dbReference>
<dbReference type="GO" id="GO:0007411">
    <property type="term" value="P:axon guidance"/>
    <property type="evidence" value="ECO:0007669"/>
    <property type="project" value="TreeGrafter"/>
</dbReference>
<dbReference type="GO" id="GO:0038085">
    <property type="term" value="F:vascular endothelial growth factor binding"/>
    <property type="evidence" value="ECO:0007669"/>
    <property type="project" value="TreeGrafter"/>
</dbReference>
<dbReference type="EMBL" id="JBBHLL010000105">
    <property type="protein sequence ID" value="KAK7816141.1"/>
    <property type="molecule type" value="Genomic_DNA"/>
</dbReference>
<dbReference type="CDD" id="cd00057">
    <property type="entry name" value="FA58C"/>
    <property type="match status" value="1"/>
</dbReference>
<accession>A0AAW0IPV2</accession>
<dbReference type="GO" id="GO:0017154">
    <property type="term" value="F:semaphorin receptor activity"/>
    <property type="evidence" value="ECO:0007669"/>
    <property type="project" value="TreeGrafter"/>
</dbReference>
<evidence type="ECO:0000313" key="4">
    <source>
        <dbReference type="Proteomes" id="UP001488838"/>
    </source>
</evidence>
<evidence type="ECO:0000259" key="2">
    <source>
        <dbReference type="PROSITE" id="PS50022"/>
    </source>
</evidence>
<dbReference type="GO" id="GO:0001570">
    <property type="term" value="P:vasculogenesis"/>
    <property type="evidence" value="ECO:0007669"/>
    <property type="project" value="TreeGrafter"/>
</dbReference>
<dbReference type="GO" id="GO:0005021">
    <property type="term" value="F:vascular endothelial growth factor receptor activity"/>
    <property type="evidence" value="ECO:0007669"/>
    <property type="project" value="TreeGrafter"/>
</dbReference>
<dbReference type="PANTHER" id="PTHR46806:SF4">
    <property type="entry name" value="NEUROPILIN-1"/>
    <property type="match status" value="1"/>
</dbReference>
<dbReference type="GO" id="GO:0005886">
    <property type="term" value="C:plasma membrane"/>
    <property type="evidence" value="ECO:0007669"/>
    <property type="project" value="TreeGrafter"/>
</dbReference>
<evidence type="ECO:0000256" key="1">
    <source>
        <dbReference type="ARBA" id="ARBA00023157"/>
    </source>
</evidence>
<gene>
    <name evidence="3" type="ORF">U0070_023624</name>
</gene>
<dbReference type="GO" id="GO:0009611">
    <property type="term" value="P:response to wounding"/>
    <property type="evidence" value="ECO:0007669"/>
    <property type="project" value="TreeGrafter"/>
</dbReference>
<dbReference type="GO" id="GO:0002040">
    <property type="term" value="P:sprouting angiogenesis"/>
    <property type="evidence" value="ECO:0007669"/>
    <property type="project" value="TreeGrafter"/>
</dbReference>
<dbReference type="InterPro" id="IPR008979">
    <property type="entry name" value="Galactose-bd-like_sf"/>
</dbReference>
<dbReference type="GO" id="GO:0005925">
    <property type="term" value="C:focal adhesion"/>
    <property type="evidence" value="ECO:0007669"/>
    <property type="project" value="TreeGrafter"/>
</dbReference>
<feature type="domain" description="F5/8 type C" evidence="2">
    <location>
        <begin position="1"/>
        <end position="102"/>
    </location>
</feature>
<dbReference type="GO" id="GO:0010595">
    <property type="term" value="P:positive regulation of endothelial cell migration"/>
    <property type="evidence" value="ECO:0007669"/>
    <property type="project" value="TreeGrafter"/>
</dbReference>
<name>A0AAW0IPV2_MYOGA</name>
<sequence length="120" mass="13306">MEIPTVDLGLLRFVTAVGTQGAISKETKKKYYVKTYRVDISSNGEDWITLKEGNKAIIFQGNTNPTDVVLGVFPKPLITRFVRIKPASWETGISMRFEVYGCKLTVLNRGDGFLSCAEGV</sequence>
<keyword evidence="4" id="KW-1185">Reference proteome</keyword>
<dbReference type="AlphaFoldDB" id="A0AAW0IPV2"/>